<proteinExistence type="predicted"/>
<accession>A0A2P2JML5</accession>
<organism evidence="1">
    <name type="scientific">Rhizophora mucronata</name>
    <name type="common">Asiatic mangrove</name>
    <dbReference type="NCBI Taxonomy" id="61149"/>
    <lineage>
        <taxon>Eukaryota</taxon>
        <taxon>Viridiplantae</taxon>
        <taxon>Streptophyta</taxon>
        <taxon>Embryophyta</taxon>
        <taxon>Tracheophyta</taxon>
        <taxon>Spermatophyta</taxon>
        <taxon>Magnoliopsida</taxon>
        <taxon>eudicotyledons</taxon>
        <taxon>Gunneridae</taxon>
        <taxon>Pentapetalae</taxon>
        <taxon>rosids</taxon>
        <taxon>fabids</taxon>
        <taxon>Malpighiales</taxon>
        <taxon>Rhizophoraceae</taxon>
        <taxon>Rhizophora</taxon>
    </lineage>
</organism>
<sequence length="68" mass="7607">MEGFDGKVGFRICCSQSLRKESGVVTSMELQLQSFVFADRIPAWFSLSSLERSATTHCFLVELMDLVA</sequence>
<evidence type="ECO:0000313" key="1">
    <source>
        <dbReference type="EMBL" id="MBW94708.1"/>
    </source>
</evidence>
<dbReference type="EMBL" id="GGEC01014225">
    <property type="protein sequence ID" value="MBW94708.1"/>
    <property type="molecule type" value="Transcribed_RNA"/>
</dbReference>
<name>A0A2P2JML5_RHIMU</name>
<protein>
    <submittedName>
        <fullName evidence="1">Uncharacterized protein</fullName>
    </submittedName>
</protein>
<dbReference type="AlphaFoldDB" id="A0A2P2JML5"/>
<reference evidence="1" key="1">
    <citation type="submission" date="2018-02" db="EMBL/GenBank/DDBJ databases">
        <title>Rhizophora mucronata_Transcriptome.</title>
        <authorList>
            <person name="Meera S.P."/>
            <person name="Sreeshan A."/>
            <person name="Augustine A."/>
        </authorList>
    </citation>
    <scope>NUCLEOTIDE SEQUENCE</scope>
    <source>
        <tissue evidence="1">Leaf</tissue>
    </source>
</reference>